<dbReference type="STRING" id="886293.Sinac_1110"/>
<dbReference type="RefSeq" id="WP_015244682.1">
    <property type="nucleotide sequence ID" value="NC_019892.1"/>
</dbReference>
<dbReference type="eggNOG" id="ENOG502ZJ9G">
    <property type="taxonomic scope" value="Bacteria"/>
</dbReference>
<reference evidence="2 3" key="1">
    <citation type="submission" date="2012-02" db="EMBL/GenBank/DDBJ databases">
        <title>Complete sequence of chromosome of Singulisphaera acidiphila DSM 18658.</title>
        <authorList>
            <consortium name="US DOE Joint Genome Institute (JGI-PGF)"/>
            <person name="Lucas S."/>
            <person name="Copeland A."/>
            <person name="Lapidus A."/>
            <person name="Glavina del Rio T."/>
            <person name="Dalin E."/>
            <person name="Tice H."/>
            <person name="Bruce D."/>
            <person name="Goodwin L."/>
            <person name="Pitluck S."/>
            <person name="Peters L."/>
            <person name="Ovchinnikova G."/>
            <person name="Chertkov O."/>
            <person name="Kyrpides N."/>
            <person name="Mavromatis K."/>
            <person name="Ivanova N."/>
            <person name="Brettin T."/>
            <person name="Detter J.C."/>
            <person name="Han C."/>
            <person name="Larimer F."/>
            <person name="Land M."/>
            <person name="Hauser L."/>
            <person name="Markowitz V."/>
            <person name="Cheng J.-F."/>
            <person name="Hugenholtz P."/>
            <person name="Woyke T."/>
            <person name="Wu D."/>
            <person name="Tindall B."/>
            <person name="Pomrenke H."/>
            <person name="Brambilla E."/>
            <person name="Klenk H.-P."/>
            <person name="Eisen J.A."/>
        </authorList>
    </citation>
    <scope>NUCLEOTIDE SEQUENCE [LARGE SCALE GENOMIC DNA]</scope>
    <source>
        <strain evidence="3">ATCC BAA-1392 / DSM 18658 / VKM B-2454 / MOB10</strain>
    </source>
</reference>
<evidence type="ECO:0000313" key="2">
    <source>
        <dbReference type="EMBL" id="AGA25506.1"/>
    </source>
</evidence>
<sequence length="237" mass="26417">METSLHRQLKERYGPEMGGRSEVSIHGFRIDAVSPEGTLIEVQSGALGPLRAKLLRLLPEYRVRVVKPVVLTRRIAKRSRKDGVETSPRLSPKRGTLVDVFDDLIGLARVFPHPNLTVDVLAVEIDEVRIPRRRWPGYAVVDRRLREIAATVTLRQASDLWTLLPEAQAGSFTTLDLAERLERPVAFAQRVAYCLRLAGAVETLGKVGNRLIYVPSDGGTKEFALEKVDECSRVVSS</sequence>
<gene>
    <name evidence="2" type="ordered locus">Sinac_1110</name>
</gene>
<dbReference type="KEGG" id="saci:Sinac_1110"/>
<dbReference type="Proteomes" id="UP000010798">
    <property type="component" value="Chromosome"/>
</dbReference>
<accession>L0DA38</accession>
<dbReference type="EMBL" id="CP003364">
    <property type="protein sequence ID" value="AGA25506.1"/>
    <property type="molecule type" value="Genomic_DNA"/>
</dbReference>
<proteinExistence type="predicted"/>
<protein>
    <recommendedName>
        <fullName evidence="1">DUF8091 domain-containing protein</fullName>
    </recommendedName>
</protein>
<name>L0DA38_SINAD</name>
<keyword evidence="3" id="KW-1185">Reference proteome</keyword>
<dbReference type="AlphaFoldDB" id="L0DA38"/>
<dbReference type="InterPro" id="IPR058404">
    <property type="entry name" value="DUF8091"/>
</dbReference>
<dbReference type="Pfam" id="PF26351">
    <property type="entry name" value="DUF8091"/>
    <property type="match status" value="1"/>
</dbReference>
<evidence type="ECO:0000259" key="1">
    <source>
        <dbReference type="Pfam" id="PF26351"/>
    </source>
</evidence>
<dbReference type="OrthoDB" id="287760at2"/>
<organism evidence="2 3">
    <name type="scientific">Singulisphaera acidiphila (strain ATCC BAA-1392 / DSM 18658 / VKM B-2454 / MOB10)</name>
    <dbReference type="NCBI Taxonomy" id="886293"/>
    <lineage>
        <taxon>Bacteria</taxon>
        <taxon>Pseudomonadati</taxon>
        <taxon>Planctomycetota</taxon>
        <taxon>Planctomycetia</taxon>
        <taxon>Isosphaerales</taxon>
        <taxon>Isosphaeraceae</taxon>
        <taxon>Singulisphaera</taxon>
    </lineage>
</organism>
<dbReference type="HOGENOM" id="CLU_092314_0_0_0"/>
<evidence type="ECO:0000313" key="3">
    <source>
        <dbReference type="Proteomes" id="UP000010798"/>
    </source>
</evidence>
<feature type="domain" description="DUF8091" evidence="1">
    <location>
        <begin position="3"/>
        <end position="154"/>
    </location>
</feature>